<feature type="signal peptide" evidence="1">
    <location>
        <begin position="1"/>
        <end position="19"/>
    </location>
</feature>
<dbReference type="Pfam" id="PF00581">
    <property type="entry name" value="Rhodanese"/>
    <property type="match status" value="1"/>
</dbReference>
<dbReference type="Proteomes" id="UP000763088">
    <property type="component" value="Unassembled WGS sequence"/>
</dbReference>
<dbReference type="InterPro" id="IPR001763">
    <property type="entry name" value="Rhodanese-like_dom"/>
</dbReference>
<comment type="caution">
    <text evidence="3">The sequence shown here is derived from an EMBL/GenBank/DDBJ whole genome shotgun (WGS) entry which is preliminary data.</text>
</comment>
<name>A0A928GIG0_XYLRU</name>
<proteinExistence type="predicted"/>
<protein>
    <submittedName>
        <fullName evidence="3">Rhodanese-like domain-containing protein</fullName>
    </submittedName>
</protein>
<accession>A0A928GIG0</accession>
<dbReference type="SUPFAM" id="SSF52821">
    <property type="entry name" value="Rhodanese/Cell cycle control phosphatase"/>
    <property type="match status" value="1"/>
</dbReference>
<dbReference type="PROSITE" id="PS50206">
    <property type="entry name" value="RHODANESE_3"/>
    <property type="match status" value="1"/>
</dbReference>
<reference evidence="3" key="1">
    <citation type="submission" date="2019-04" db="EMBL/GenBank/DDBJ databases">
        <title>Evolution of Biomass-Degrading Anaerobic Consortia Revealed by Metagenomics.</title>
        <authorList>
            <person name="Peng X."/>
        </authorList>
    </citation>
    <scope>NUCLEOTIDE SEQUENCE</scope>
    <source>
        <strain evidence="3">SIG141</strain>
    </source>
</reference>
<dbReference type="InterPro" id="IPR036873">
    <property type="entry name" value="Rhodanese-like_dom_sf"/>
</dbReference>
<evidence type="ECO:0000313" key="4">
    <source>
        <dbReference type="Proteomes" id="UP000763088"/>
    </source>
</evidence>
<organism evidence="3 4">
    <name type="scientific">Xylanibacter ruminicola</name>
    <name type="common">Prevotella ruminicola</name>
    <dbReference type="NCBI Taxonomy" id="839"/>
    <lineage>
        <taxon>Bacteria</taxon>
        <taxon>Pseudomonadati</taxon>
        <taxon>Bacteroidota</taxon>
        <taxon>Bacteroidia</taxon>
        <taxon>Bacteroidales</taxon>
        <taxon>Prevotellaceae</taxon>
        <taxon>Xylanibacter</taxon>
    </lineage>
</organism>
<dbReference type="CDD" id="cd00158">
    <property type="entry name" value="RHOD"/>
    <property type="match status" value="1"/>
</dbReference>
<dbReference type="PANTHER" id="PTHR43031">
    <property type="entry name" value="FAD-DEPENDENT OXIDOREDUCTASE"/>
    <property type="match status" value="1"/>
</dbReference>
<evidence type="ECO:0000256" key="1">
    <source>
        <dbReference type="SAM" id="SignalP"/>
    </source>
</evidence>
<dbReference type="Gene3D" id="3.40.250.10">
    <property type="entry name" value="Rhodanese-like domain"/>
    <property type="match status" value="1"/>
</dbReference>
<dbReference type="InterPro" id="IPR050229">
    <property type="entry name" value="GlpE_sulfurtransferase"/>
</dbReference>
<dbReference type="EMBL" id="SUYD01000017">
    <property type="protein sequence ID" value="MBE6267199.1"/>
    <property type="molecule type" value="Genomic_DNA"/>
</dbReference>
<evidence type="ECO:0000259" key="2">
    <source>
        <dbReference type="PROSITE" id="PS50206"/>
    </source>
</evidence>
<dbReference type="SMART" id="SM00450">
    <property type="entry name" value="RHOD"/>
    <property type="match status" value="1"/>
</dbReference>
<dbReference type="AlphaFoldDB" id="A0A928GIG0"/>
<feature type="domain" description="Rhodanese" evidence="2">
    <location>
        <begin position="42"/>
        <end position="133"/>
    </location>
</feature>
<feature type="chain" id="PRO_5038116963" evidence="1">
    <location>
        <begin position="20"/>
        <end position="133"/>
    </location>
</feature>
<keyword evidence="1" id="KW-0732">Signal</keyword>
<evidence type="ECO:0000313" key="3">
    <source>
        <dbReference type="EMBL" id="MBE6267199.1"/>
    </source>
</evidence>
<gene>
    <name evidence="3" type="ORF">E7102_12170</name>
</gene>
<sequence length="133" mass="14709">MKKLFLILMLAASITIGWAQSGSNDAFMTIEVDGFHHTLENSGDDCVLVDVRTPEEFKEGHLKGAINIDVKDSINFMKNAIEQLPKNKTVMVYCRSGRRSAMAAGKLAAEGYFVFNLEGGYKAWTEAGKETEK</sequence>
<dbReference type="PANTHER" id="PTHR43031:SF1">
    <property type="entry name" value="PYRIDINE NUCLEOTIDE-DISULPHIDE OXIDOREDUCTASE"/>
    <property type="match status" value="1"/>
</dbReference>